<dbReference type="SUPFAM" id="SSF51556">
    <property type="entry name" value="Metallo-dependent hydrolases"/>
    <property type="match status" value="1"/>
</dbReference>
<keyword evidence="4" id="KW-1185">Reference proteome</keyword>
<organism evidence="3 4">
    <name type="scientific">Aliidiomarina shirensis</name>
    <dbReference type="NCBI Taxonomy" id="1048642"/>
    <lineage>
        <taxon>Bacteria</taxon>
        <taxon>Pseudomonadati</taxon>
        <taxon>Pseudomonadota</taxon>
        <taxon>Gammaproteobacteria</taxon>
        <taxon>Alteromonadales</taxon>
        <taxon>Idiomarinaceae</taxon>
        <taxon>Aliidiomarina</taxon>
    </lineage>
</organism>
<comment type="caution">
    <text evidence="3">The sequence shown here is derived from an EMBL/GenBank/DDBJ whole genome shotgun (WGS) entry which is preliminary data.</text>
</comment>
<keyword evidence="1" id="KW-0732">Signal</keyword>
<reference evidence="4" key="1">
    <citation type="journal article" date="2018" name="Front. Microbiol.">
        <title>Genome-Based Analysis Reveals the Taxonomy and Diversity of the Family Idiomarinaceae.</title>
        <authorList>
            <person name="Liu Y."/>
            <person name="Lai Q."/>
            <person name="Shao Z."/>
        </authorList>
    </citation>
    <scope>NUCLEOTIDE SEQUENCE [LARGE SCALE GENOMIC DNA]</scope>
    <source>
        <strain evidence="4">AIS</strain>
    </source>
</reference>
<dbReference type="OrthoDB" id="783596at2"/>
<dbReference type="InterPro" id="IPR032466">
    <property type="entry name" value="Metal_Hydrolase"/>
</dbReference>
<dbReference type="PANTHER" id="PTHR43135">
    <property type="entry name" value="ALPHA-D-RIBOSE 1-METHYLPHOSPHONATE 5-TRIPHOSPHATE DIPHOSPHATASE"/>
    <property type="match status" value="1"/>
</dbReference>
<dbReference type="EMBL" id="PIPP01000001">
    <property type="protein sequence ID" value="RUO38086.1"/>
    <property type="molecule type" value="Genomic_DNA"/>
</dbReference>
<evidence type="ECO:0000313" key="4">
    <source>
        <dbReference type="Proteomes" id="UP000286934"/>
    </source>
</evidence>
<dbReference type="Gene3D" id="3.20.20.140">
    <property type="entry name" value="Metal-dependent hydrolases"/>
    <property type="match status" value="1"/>
</dbReference>
<accession>A0A432WWD6</accession>
<evidence type="ECO:0000313" key="3">
    <source>
        <dbReference type="EMBL" id="RUO38086.1"/>
    </source>
</evidence>
<dbReference type="SUPFAM" id="SSF51338">
    <property type="entry name" value="Composite domain of metallo-dependent hydrolases"/>
    <property type="match status" value="1"/>
</dbReference>
<feature type="domain" description="Amidohydrolase-related" evidence="2">
    <location>
        <begin position="348"/>
        <end position="392"/>
    </location>
</feature>
<feature type="signal peptide" evidence="1">
    <location>
        <begin position="1"/>
        <end position="20"/>
    </location>
</feature>
<dbReference type="Pfam" id="PF01979">
    <property type="entry name" value="Amidohydro_1"/>
    <property type="match status" value="1"/>
</dbReference>
<evidence type="ECO:0000259" key="2">
    <source>
        <dbReference type="Pfam" id="PF01979"/>
    </source>
</evidence>
<dbReference type="Proteomes" id="UP000286934">
    <property type="component" value="Unassembled WGS sequence"/>
</dbReference>
<dbReference type="InterPro" id="IPR011059">
    <property type="entry name" value="Metal-dep_hydrolase_composite"/>
</dbReference>
<proteinExistence type="predicted"/>
<gene>
    <name evidence="3" type="ORF">CWE13_00045</name>
</gene>
<dbReference type="RefSeq" id="WP_126805311.1">
    <property type="nucleotide sequence ID" value="NZ_PIPP01000001.1"/>
</dbReference>
<sequence>MKKLILSLALGLAMTGSALANNVVPASKQTQPVLLQGGTVHTVSSGVIERADIIFADGKIIEIGTNLSAPEGARVLDITGQHVYPGFIALDTTLGLVEMGAVRATVDTNEVGNFTPEVQAHHAYNADSNVTPTVLYTGITHAQIVPQGSLVRGQSSLLKLDSWNWQDGLEAGDLGIHLTWPRAGLNNAWWERRSAAEQQKAQAEARDEITEIMETAKVYNAARESGVQNRIDRRWEAMRGLFNNEKKLFVHADDRRQIEQVLAFNERHGFDLVIMGGRDSWMVADQLAAADIPVVFGSVYGLPARVDDAYDTAFTTPARLAEAGVEFAIAYPGFWDVRNLAFAAGHAVAFGLDYDQAVASITYAPAKIMGVEDRLGTIEVGKQATLVVSAGDALDQLGQDINFMFIDGREINLTNKQKQLYEKYQQRIETE</sequence>
<dbReference type="InterPro" id="IPR051781">
    <property type="entry name" value="Metallo-dep_Hydrolase"/>
</dbReference>
<name>A0A432WWD6_9GAMM</name>
<feature type="chain" id="PRO_5019466255" evidence="1">
    <location>
        <begin position="21"/>
        <end position="431"/>
    </location>
</feature>
<evidence type="ECO:0000256" key="1">
    <source>
        <dbReference type="SAM" id="SignalP"/>
    </source>
</evidence>
<protein>
    <submittedName>
        <fullName evidence="3">Amidohydrolase</fullName>
    </submittedName>
</protein>
<keyword evidence="3" id="KW-0378">Hydrolase</keyword>
<dbReference type="Gene3D" id="2.30.40.10">
    <property type="entry name" value="Urease, subunit C, domain 1"/>
    <property type="match status" value="1"/>
</dbReference>
<dbReference type="PANTHER" id="PTHR43135:SF3">
    <property type="entry name" value="ALPHA-D-RIBOSE 1-METHYLPHOSPHONATE 5-TRIPHOSPHATE DIPHOSPHATASE"/>
    <property type="match status" value="1"/>
</dbReference>
<dbReference type="GO" id="GO:0016810">
    <property type="term" value="F:hydrolase activity, acting on carbon-nitrogen (but not peptide) bonds"/>
    <property type="evidence" value="ECO:0007669"/>
    <property type="project" value="InterPro"/>
</dbReference>
<dbReference type="AlphaFoldDB" id="A0A432WWD6"/>
<dbReference type="InterPro" id="IPR006680">
    <property type="entry name" value="Amidohydro-rel"/>
</dbReference>